<dbReference type="SMART" id="SM00317">
    <property type="entry name" value="SET"/>
    <property type="match status" value="1"/>
</dbReference>
<feature type="compositionally biased region" description="Basic and acidic residues" evidence="8">
    <location>
        <begin position="1666"/>
        <end position="1702"/>
    </location>
</feature>
<accession>A0A9W7BT92</accession>
<keyword evidence="13" id="KW-1185">Reference proteome</keyword>
<dbReference type="Pfam" id="PF07496">
    <property type="entry name" value="zf-CW"/>
    <property type="match status" value="1"/>
</dbReference>
<evidence type="ECO:0000259" key="9">
    <source>
        <dbReference type="PROSITE" id="PS50280"/>
    </source>
</evidence>
<evidence type="ECO:0000313" key="12">
    <source>
        <dbReference type="EMBL" id="GMH93337.1"/>
    </source>
</evidence>
<gene>
    <name evidence="12" type="ORF">TrST_g13806</name>
</gene>
<feature type="domain" description="CW-type" evidence="11">
    <location>
        <begin position="1504"/>
        <end position="1559"/>
    </location>
</feature>
<feature type="compositionally biased region" description="Low complexity" evidence="8">
    <location>
        <begin position="1342"/>
        <end position="1362"/>
    </location>
</feature>
<dbReference type="InterPro" id="IPR003616">
    <property type="entry name" value="Post-SET_dom"/>
</dbReference>
<keyword evidence="1" id="KW-0489">Methyltransferase</keyword>
<feature type="coiled-coil region" evidence="7">
    <location>
        <begin position="1153"/>
        <end position="1180"/>
    </location>
</feature>
<reference evidence="13" key="1">
    <citation type="journal article" date="2023" name="Commun. Biol.">
        <title>Genome analysis of Parmales, the sister group of diatoms, reveals the evolutionary specialization of diatoms from phago-mixotrophs to photoautotrophs.</title>
        <authorList>
            <person name="Ban H."/>
            <person name="Sato S."/>
            <person name="Yoshikawa S."/>
            <person name="Yamada K."/>
            <person name="Nakamura Y."/>
            <person name="Ichinomiya M."/>
            <person name="Sato N."/>
            <person name="Blanc-Mathieu R."/>
            <person name="Endo H."/>
            <person name="Kuwata A."/>
            <person name="Ogata H."/>
        </authorList>
    </citation>
    <scope>NUCLEOTIDE SEQUENCE [LARGE SCALE GENOMIC DNA]</scope>
    <source>
        <strain evidence="13">NIES 3701</strain>
    </source>
</reference>
<evidence type="ECO:0000259" key="10">
    <source>
        <dbReference type="PROSITE" id="PS50868"/>
    </source>
</evidence>
<evidence type="ECO:0000256" key="2">
    <source>
        <dbReference type="ARBA" id="ARBA00022679"/>
    </source>
</evidence>
<dbReference type="InterPro" id="IPR001214">
    <property type="entry name" value="SET_dom"/>
</dbReference>
<dbReference type="Proteomes" id="UP001165085">
    <property type="component" value="Unassembled WGS sequence"/>
</dbReference>
<dbReference type="InterPro" id="IPR045606">
    <property type="entry name" value="ATXR3_C"/>
</dbReference>
<evidence type="ECO:0000256" key="1">
    <source>
        <dbReference type="ARBA" id="ARBA00022603"/>
    </source>
</evidence>
<feature type="domain" description="SET" evidence="9">
    <location>
        <begin position="311"/>
        <end position="552"/>
    </location>
</feature>
<evidence type="ECO:0000256" key="5">
    <source>
        <dbReference type="ARBA" id="ARBA00022771"/>
    </source>
</evidence>
<dbReference type="InterPro" id="IPR046341">
    <property type="entry name" value="SET_dom_sf"/>
</dbReference>
<sequence>MSCIKNHLQSDSLGIFFTSSPSPFLTGTTSKRYRKSLQEHLIKLDKIDNQGYYQSITTVYDCLMNSFSTEKETRSKFISSYCVERTPQTEPYSTMIEHVISVRSDWNNKLPEGYHLITGSDYRIDWEKIRNVIREDVEKNTGEGQEKVKDKLLAYLNTRWEDNTRWNDEMSLNDEHVHIKLTLILEKNKSPAFQNKWRRTPYPERMYSKIENYVLCDGLSEEDKIMASREVESELEEGFWNNLRTSGEVEASEGWMTDVVKHTSTADSKLTSSNLANDDSVVRAQCAVTLNAVCVGVEENVMNDMKVLKCKEIDSRKTPGGQVIEKPVWGLDCWTRFNVEKVLAGEDSGSFIEGYLLPGFNSLEVSVAHNFLHCVKMLSGEADVDPNNSFFNKKVKNAEEWVRRCANKLITAYKVLGESSFMVHPKGFGAIVVDPEGCQPNTLVTFYRGEVFPSWRWSEKNDSITQTQKLINLQPLLPDFYNMTLERPRNDPRGFGLLFVDASRKASMGSSLSHSCNPSCEVKVVSTGGRLSLAMTTVRALEVGEELTFDYGAVTDSLTEYQSAICLCGSPRCRGSYLHFCKAEHYEKVFKRTCGVGIRFASLLKACVKNAKKEDEAILKKGGFKAAAFGAVSCGSNGTSTSYVPGWLKVFAADVLRYIDYERKALPVSLICDSRERQEKQKLPSSPRRGKESQIVYQEGGEELPYDVADSEGRNAMERRTIDFTQTLSLVGRVLARHRKIVEETTKGEDAPIEPPLRILSHKEVVQKLWTNVYPNPSLYNSLIRSLINCGTPPSEVEFIKSTANSFPTLNDADLNDPVKAANARHEVKIALMAVRNNLLKLQKNCVAECAFNRDRHVAAADLLLLYAHTDNFVVSRGYSSFESSPTVVYARELGGRVPRSKLKEANERGEGKIKIIDAATKVPKKRTDDEAGFITGPFPPHEKVAYAALNNVKEKEEGCVIHFSNLDLFVDTKLKAAKGADLLRVFLFFSGPEDNAPLVAKNQIFNGQQNYYTREQCEEFWAQPCHQHLKRLRKIKTTGKPNSGKLSARKNAKHDPKLTTDDKNDIKQVLRDFLSPESEEDRDDPICDGEEPVATYTKMYKPDYIASQLLSWHKGGVDVADGLPVEELTGCVSLPMFDKVYAVPNEISPANMKRHRAAVKQYEGEVKNWEKGKALWEEEDNKRRKEWHAEKKRYDKWLKAQQASQQQAVQAATAPMQLDAVNPAAPVGVAIHDMKKEEEERQVPAQPTSEVQSLPQQDGSKKGEGHYRLEPVPNSQTVYQTIKQRDGSTTYLPVLMMQNVWYPGKPPASASGGRQQASSVLESTTNAPATSGPAGTVQTFAPHPNAAAPAAQPQPSAVVSALPPHPNAIGLAPPPRCPEGPAPNPSPYPARKPVMPEIVAKPPTDAFTYSHKHKVALWEWGNGKHERSLSWNKDLLSVFGNASNDSLLGSPVLDFLLTSDDTNLHSALYILKPKRSGVNHSEGEAKSDMKELMESTLSSALPTASNFNWVQCEEPSCMKWRKLPWYVDMNELPDFFTCKDNKWEASKASCDAEEDKWDALAERTVLNEDTMVKREDLAVGAKFDAFCTARSEYKEVTVEKVEAARALVVFHTVRPETREERDVGSVKEWKETDEEGMKKFAPLHFYTKKNDGQEIFMSVNLDEGKKDEKKEEVKVEVEMEEEKKPNLVVETAEKENEKGLAMEEAMEVI</sequence>
<dbReference type="OrthoDB" id="308383at2759"/>
<dbReference type="PANTHER" id="PTHR46655">
    <property type="entry name" value="HISTONE-LYSINE N-METHYLTRANSFERASE ATXR3"/>
    <property type="match status" value="1"/>
</dbReference>
<keyword evidence="4" id="KW-0479">Metal-binding</keyword>
<dbReference type="SUPFAM" id="SSF82199">
    <property type="entry name" value="SET domain"/>
    <property type="match status" value="1"/>
</dbReference>
<comment type="caution">
    <text evidence="12">The sequence shown here is derived from an EMBL/GenBank/DDBJ whole genome shotgun (WGS) entry which is preliminary data.</text>
</comment>
<evidence type="ECO:0000256" key="4">
    <source>
        <dbReference type="ARBA" id="ARBA00022723"/>
    </source>
</evidence>
<dbReference type="InterPro" id="IPR011124">
    <property type="entry name" value="Znf_CW"/>
</dbReference>
<name>A0A9W7BT92_9STRA</name>
<feature type="compositionally biased region" description="Polar residues" evidence="8">
    <location>
        <begin position="1321"/>
        <end position="1330"/>
    </location>
</feature>
<feature type="compositionally biased region" description="Polar residues" evidence="8">
    <location>
        <begin position="1246"/>
        <end position="1259"/>
    </location>
</feature>
<evidence type="ECO:0000313" key="13">
    <source>
        <dbReference type="Proteomes" id="UP001165085"/>
    </source>
</evidence>
<proteinExistence type="predicted"/>
<keyword evidence="5" id="KW-0863">Zinc-finger</keyword>
<feature type="domain" description="Post-SET" evidence="10">
    <location>
        <begin position="562"/>
        <end position="578"/>
    </location>
</feature>
<dbReference type="PROSITE" id="PS50868">
    <property type="entry name" value="POST_SET"/>
    <property type="match status" value="1"/>
</dbReference>
<dbReference type="Pfam" id="PF00856">
    <property type="entry name" value="SET"/>
    <property type="match status" value="1"/>
</dbReference>
<dbReference type="GO" id="GO:0008168">
    <property type="term" value="F:methyltransferase activity"/>
    <property type="evidence" value="ECO:0007669"/>
    <property type="project" value="UniProtKB-KW"/>
</dbReference>
<evidence type="ECO:0000259" key="11">
    <source>
        <dbReference type="PROSITE" id="PS51050"/>
    </source>
</evidence>
<evidence type="ECO:0000256" key="3">
    <source>
        <dbReference type="ARBA" id="ARBA00022691"/>
    </source>
</evidence>
<feature type="region of interest" description="Disordered" evidence="8">
    <location>
        <begin position="1038"/>
        <end position="1062"/>
    </location>
</feature>
<feature type="region of interest" description="Disordered" evidence="8">
    <location>
        <begin position="1307"/>
        <end position="1363"/>
    </location>
</feature>
<evidence type="ECO:0000256" key="7">
    <source>
        <dbReference type="SAM" id="Coils"/>
    </source>
</evidence>
<organism evidence="12 13">
    <name type="scientific">Triparma strigata</name>
    <dbReference type="NCBI Taxonomy" id="1606541"/>
    <lineage>
        <taxon>Eukaryota</taxon>
        <taxon>Sar</taxon>
        <taxon>Stramenopiles</taxon>
        <taxon>Ochrophyta</taxon>
        <taxon>Bolidophyceae</taxon>
        <taxon>Parmales</taxon>
        <taxon>Triparmaceae</taxon>
        <taxon>Triparma</taxon>
    </lineage>
</organism>
<dbReference type="Pfam" id="PF19633">
    <property type="entry name" value="SDG2_C"/>
    <property type="match status" value="1"/>
</dbReference>
<dbReference type="Gene3D" id="2.170.270.10">
    <property type="entry name" value="SET domain"/>
    <property type="match status" value="1"/>
</dbReference>
<keyword evidence="2" id="KW-0808">Transferase</keyword>
<dbReference type="Gene3D" id="3.30.40.100">
    <property type="match status" value="1"/>
</dbReference>
<dbReference type="PROSITE" id="PS50280">
    <property type="entry name" value="SET"/>
    <property type="match status" value="1"/>
</dbReference>
<dbReference type="GO" id="GO:0008270">
    <property type="term" value="F:zinc ion binding"/>
    <property type="evidence" value="ECO:0007669"/>
    <property type="project" value="UniProtKB-KW"/>
</dbReference>
<dbReference type="EMBL" id="BRXY01000411">
    <property type="protein sequence ID" value="GMH93337.1"/>
    <property type="molecule type" value="Genomic_DNA"/>
</dbReference>
<feature type="compositionally biased region" description="Basic and acidic residues" evidence="8">
    <location>
        <begin position="1260"/>
        <end position="1270"/>
    </location>
</feature>
<keyword evidence="7" id="KW-0175">Coiled coil</keyword>
<feature type="region of interest" description="Disordered" evidence="8">
    <location>
        <begin position="1237"/>
        <end position="1279"/>
    </location>
</feature>
<evidence type="ECO:0008006" key="14">
    <source>
        <dbReference type="Google" id="ProtNLM"/>
    </source>
</evidence>
<evidence type="ECO:0000256" key="8">
    <source>
        <dbReference type="SAM" id="MobiDB-lite"/>
    </source>
</evidence>
<feature type="region of interest" description="Disordered" evidence="8">
    <location>
        <begin position="1666"/>
        <end position="1710"/>
    </location>
</feature>
<dbReference type="GO" id="GO:0032259">
    <property type="term" value="P:methylation"/>
    <property type="evidence" value="ECO:0007669"/>
    <property type="project" value="UniProtKB-KW"/>
</dbReference>
<feature type="compositionally biased region" description="Low complexity" evidence="8">
    <location>
        <begin position="1309"/>
        <end position="1320"/>
    </location>
</feature>
<dbReference type="PANTHER" id="PTHR46655:SF1">
    <property type="entry name" value="HISTONE-LYSINE N-METHYLTRANSFERASE ATXR3"/>
    <property type="match status" value="1"/>
</dbReference>
<keyword evidence="6" id="KW-0862">Zinc</keyword>
<dbReference type="PROSITE" id="PS51050">
    <property type="entry name" value="ZF_CW"/>
    <property type="match status" value="1"/>
</dbReference>
<protein>
    <recommendedName>
        <fullName evidence="14">CW-type domain-containing protein</fullName>
    </recommendedName>
</protein>
<keyword evidence="3" id="KW-0949">S-adenosyl-L-methionine</keyword>
<evidence type="ECO:0000256" key="6">
    <source>
        <dbReference type="ARBA" id="ARBA00022833"/>
    </source>
</evidence>